<accession>A0A1Y3BP28</accession>
<dbReference type="AlphaFoldDB" id="A0A1Y3BP28"/>
<evidence type="ECO:0000256" key="1">
    <source>
        <dbReference type="SAM" id="Coils"/>
    </source>
</evidence>
<protein>
    <submittedName>
        <fullName evidence="2">Uncharacterized protein</fullName>
    </submittedName>
</protein>
<dbReference type="Proteomes" id="UP000194236">
    <property type="component" value="Unassembled WGS sequence"/>
</dbReference>
<evidence type="ECO:0000313" key="3">
    <source>
        <dbReference type="Proteomes" id="UP000194236"/>
    </source>
</evidence>
<proteinExistence type="predicted"/>
<sequence length="157" mass="18262">MDKNITIKVEDINNQNEESMDENISINENTEKIIAINNDSNIQLEFINVKNISQDGVEFLQNSESLVMENENLKKELTSTQEKFSILQSQVQHQAKLIELLLRLDMIKSVDDPDKREMDDLQRKIQLCFSLIDECNIKLNELSNERRRVLIVGDNEP</sequence>
<feature type="non-terminal residue" evidence="2">
    <location>
        <position position="157"/>
    </location>
</feature>
<evidence type="ECO:0000313" key="2">
    <source>
        <dbReference type="EMBL" id="OTF82552.1"/>
    </source>
</evidence>
<keyword evidence="3" id="KW-1185">Reference proteome</keyword>
<organism evidence="2 3">
    <name type="scientific">Euroglyphus maynei</name>
    <name type="common">Mayne's house dust mite</name>
    <dbReference type="NCBI Taxonomy" id="6958"/>
    <lineage>
        <taxon>Eukaryota</taxon>
        <taxon>Metazoa</taxon>
        <taxon>Ecdysozoa</taxon>
        <taxon>Arthropoda</taxon>
        <taxon>Chelicerata</taxon>
        <taxon>Arachnida</taxon>
        <taxon>Acari</taxon>
        <taxon>Acariformes</taxon>
        <taxon>Sarcoptiformes</taxon>
        <taxon>Astigmata</taxon>
        <taxon>Psoroptidia</taxon>
        <taxon>Analgoidea</taxon>
        <taxon>Pyroglyphidae</taxon>
        <taxon>Pyroglyphinae</taxon>
        <taxon>Euroglyphus</taxon>
    </lineage>
</organism>
<name>A0A1Y3BP28_EURMA</name>
<keyword evidence="1" id="KW-0175">Coiled coil</keyword>
<comment type="caution">
    <text evidence="2">The sequence shown here is derived from an EMBL/GenBank/DDBJ whole genome shotgun (WGS) entry which is preliminary data.</text>
</comment>
<gene>
    <name evidence="2" type="ORF">BLA29_003280</name>
</gene>
<reference evidence="2 3" key="1">
    <citation type="submission" date="2017-03" db="EMBL/GenBank/DDBJ databases">
        <title>Genome Survey of Euroglyphus maynei.</title>
        <authorList>
            <person name="Arlian L.G."/>
            <person name="Morgan M.S."/>
            <person name="Rider S.D."/>
        </authorList>
    </citation>
    <scope>NUCLEOTIDE SEQUENCE [LARGE SCALE GENOMIC DNA]</scope>
    <source>
        <strain evidence="2">Arlian Lab</strain>
        <tissue evidence="2">Whole body</tissue>
    </source>
</reference>
<feature type="coiled-coil region" evidence="1">
    <location>
        <begin position="63"/>
        <end position="90"/>
    </location>
</feature>
<dbReference type="EMBL" id="MUJZ01007957">
    <property type="protein sequence ID" value="OTF82552.1"/>
    <property type="molecule type" value="Genomic_DNA"/>
</dbReference>